<evidence type="ECO:0000256" key="1">
    <source>
        <dbReference type="SAM" id="Phobius"/>
    </source>
</evidence>
<accession>A0ABS8UQ09</accession>
<organism evidence="2 3">
    <name type="scientific">Datura stramonium</name>
    <name type="common">Jimsonweed</name>
    <name type="synonym">Common thornapple</name>
    <dbReference type="NCBI Taxonomy" id="4076"/>
    <lineage>
        <taxon>Eukaryota</taxon>
        <taxon>Viridiplantae</taxon>
        <taxon>Streptophyta</taxon>
        <taxon>Embryophyta</taxon>
        <taxon>Tracheophyta</taxon>
        <taxon>Spermatophyta</taxon>
        <taxon>Magnoliopsida</taxon>
        <taxon>eudicotyledons</taxon>
        <taxon>Gunneridae</taxon>
        <taxon>Pentapetalae</taxon>
        <taxon>asterids</taxon>
        <taxon>lamiids</taxon>
        <taxon>Solanales</taxon>
        <taxon>Solanaceae</taxon>
        <taxon>Solanoideae</taxon>
        <taxon>Datureae</taxon>
        <taxon>Datura</taxon>
    </lineage>
</organism>
<keyword evidence="1" id="KW-0472">Membrane</keyword>
<reference evidence="2 3" key="1">
    <citation type="journal article" date="2021" name="BMC Genomics">
        <title>Datura genome reveals duplications of psychoactive alkaloid biosynthetic genes and high mutation rate following tissue culture.</title>
        <authorList>
            <person name="Rajewski A."/>
            <person name="Carter-House D."/>
            <person name="Stajich J."/>
            <person name="Litt A."/>
        </authorList>
    </citation>
    <scope>NUCLEOTIDE SEQUENCE [LARGE SCALE GENOMIC DNA]</scope>
    <source>
        <strain evidence="2">AR-01</strain>
    </source>
</reference>
<evidence type="ECO:0000313" key="2">
    <source>
        <dbReference type="EMBL" id="MCD9560194.1"/>
    </source>
</evidence>
<comment type="caution">
    <text evidence="2">The sequence shown here is derived from an EMBL/GenBank/DDBJ whole genome shotgun (WGS) entry which is preliminary data.</text>
</comment>
<name>A0ABS8UQ09_DATST</name>
<keyword evidence="3" id="KW-1185">Reference proteome</keyword>
<feature type="transmembrane region" description="Helical" evidence="1">
    <location>
        <begin position="12"/>
        <end position="30"/>
    </location>
</feature>
<dbReference type="Proteomes" id="UP000823775">
    <property type="component" value="Unassembled WGS sequence"/>
</dbReference>
<evidence type="ECO:0000313" key="3">
    <source>
        <dbReference type="Proteomes" id="UP000823775"/>
    </source>
</evidence>
<proteinExistence type="predicted"/>
<dbReference type="EMBL" id="JACEIK010002282">
    <property type="protein sequence ID" value="MCD9560194.1"/>
    <property type="molecule type" value="Genomic_DNA"/>
</dbReference>
<protein>
    <submittedName>
        <fullName evidence="2">Uncharacterized protein</fullName>
    </submittedName>
</protein>
<keyword evidence="1" id="KW-0812">Transmembrane</keyword>
<keyword evidence="1" id="KW-1133">Transmembrane helix</keyword>
<sequence length="138" mass="15994">MDNPMLHTNLTSLGLFFMDVLLLLLCFTQFERLEELEKIESRWATHFQVPGLFDKIELTKTQITNVVVPRGIEECQRQESLIIGPLLSLATKEKQTKPKEGTRSRIDEHHRQGGLILEQDCDSLYVLGAYRAFPHLKW</sequence>
<gene>
    <name evidence="2" type="ORF">HAX54_018691</name>
</gene>